<dbReference type="Proteomes" id="UP001141434">
    <property type="component" value="Unassembled WGS sequence"/>
</dbReference>
<name>A0A9W9F018_9EURO</name>
<dbReference type="InterPro" id="IPR055222">
    <property type="entry name" value="PRISE-like_Rossmann-fold"/>
</dbReference>
<accession>A0A9W9F018</accession>
<dbReference type="PANTHER" id="PTHR32487">
    <property type="entry name" value="3-OXO-DELTA(4,5)-STEROID 5-BETA-REDUCTASE"/>
    <property type="match status" value="1"/>
</dbReference>
<sequence length="422" mass="46747">MPSAIVTGATGITGSAIVHHLLKDPSYDKIYSFSRSNPGYKDPKIQHVTLDLQGSAQDMAKSLGRISAEYIYFCAYLVPQNPDDLSRVNSAMLSNFLQGLEFSGAAGKIKRFILTCGFKQYGVHIGQSKQPLLEDDPLLENGAGGAQWPLIFYYDQQRILIEAAKKGSWEWVATLPEDVLGYARGNFMNEATSLGLYCAVSKALPGSELPYPGSKANYFTFNCWTSANLHAKFCLWAAKAPGAGNEIFNVMNGDTESFQNLWPRLATRFGCRLPDPMFPNGATPGSKGFNNYESSTIKLENKPPLKVAASSLGISGDPLAETSPTLFLQVDPVKWAKRDDVNQAWGQLRDKYGLDQKAWEKATWDFLVMTLGRDWHCVASMSKARKLGWTGYADTWDELEETLEILEKEGVLPPLDQLKHDF</sequence>
<evidence type="ECO:0000313" key="2">
    <source>
        <dbReference type="EMBL" id="KAJ5091045.1"/>
    </source>
</evidence>
<dbReference type="SUPFAM" id="SSF51735">
    <property type="entry name" value="NAD(P)-binding Rossmann-fold domains"/>
    <property type="match status" value="1"/>
</dbReference>
<dbReference type="Gene3D" id="3.40.50.720">
    <property type="entry name" value="NAD(P)-binding Rossmann-like Domain"/>
    <property type="match status" value="1"/>
</dbReference>
<dbReference type="GeneID" id="81395612"/>
<keyword evidence="3" id="KW-1185">Reference proteome</keyword>
<organism evidence="2 3">
    <name type="scientific">Penicillium alfredii</name>
    <dbReference type="NCBI Taxonomy" id="1506179"/>
    <lineage>
        <taxon>Eukaryota</taxon>
        <taxon>Fungi</taxon>
        <taxon>Dikarya</taxon>
        <taxon>Ascomycota</taxon>
        <taxon>Pezizomycotina</taxon>
        <taxon>Eurotiomycetes</taxon>
        <taxon>Eurotiomycetidae</taxon>
        <taxon>Eurotiales</taxon>
        <taxon>Aspergillaceae</taxon>
        <taxon>Penicillium</taxon>
    </lineage>
</organism>
<protein>
    <submittedName>
        <fullName evidence="2">NAD(P)-binding protein</fullName>
    </submittedName>
</protein>
<evidence type="ECO:0000259" key="1">
    <source>
        <dbReference type="Pfam" id="PF22917"/>
    </source>
</evidence>
<feature type="domain" description="PRISE-like Rossmann-fold" evidence="1">
    <location>
        <begin position="4"/>
        <end position="272"/>
    </location>
</feature>
<gene>
    <name evidence="2" type="ORF">NUU61_005915</name>
</gene>
<dbReference type="Pfam" id="PF22917">
    <property type="entry name" value="PRISE"/>
    <property type="match status" value="1"/>
</dbReference>
<dbReference type="InterPro" id="IPR036291">
    <property type="entry name" value="NAD(P)-bd_dom_sf"/>
</dbReference>
<dbReference type="EMBL" id="JAPMSZ010000009">
    <property type="protein sequence ID" value="KAJ5091045.1"/>
    <property type="molecule type" value="Genomic_DNA"/>
</dbReference>
<dbReference type="CDD" id="cd08948">
    <property type="entry name" value="5beta-POR_like_SDR_a"/>
    <property type="match status" value="1"/>
</dbReference>
<dbReference type="PANTHER" id="PTHR32487:SF0">
    <property type="entry name" value="3-OXO-DELTA(4,5)-STEROID 5-BETA-REDUCTASE"/>
    <property type="match status" value="1"/>
</dbReference>
<reference evidence="2" key="2">
    <citation type="journal article" date="2023" name="IMA Fungus">
        <title>Comparative genomic study of the Penicillium genus elucidates a diverse pangenome and 15 lateral gene transfer events.</title>
        <authorList>
            <person name="Petersen C."/>
            <person name="Sorensen T."/>
            <person name="Nielsen M.R."/>
            <person name="Sondergaard T.E."/>
            <person name="Sorensen J.L."/>
            <person name="Fitzpatrick D.A."/>
            <person name="Frisvad J.C."/>
            <person name="Nielsen K.L."/>
        </authorList>
    </citation>
    <scope>NUCLEOTIDE SEQUENCE</scope>
    <source>
        <strain evidence="2">IBT 34128</strain>
    </source>
</reference>
<evidence type="ECO:0000313" key="3">
    <source>
        <dbReference type="Proteomes" id="UP001141434"/>
    </source>
</evidence>
<dbReference type="AlphaFoldDB" id="A0A9W9F018"/>
<proteinExistence type="predicted"/>
<comment type="caution">
    <text evidence="2">The sequence shown here is derived from an EMBL/GenBank/DDBJ whole genome shotgun (WGS) entry which is preliminary data.</text>
</comment>
<reference evidence="2" key="1">
    <citation type="submission" date="2022-11" db="EMBL/GenBank/DDBJ databases">
        <authorList>
            <person name="Petersen C."/>
        </authorList>
    </citation>
    <scope>NUCLEOTIDE SEQUENCE</scope>
    <source>
        <strain evidence="2">IBT 34128</strain>
    </source>
</reference>
<dbReference type="RefSeq" id="XP_056509243.1">
    <property type="nucleotide sequence ID" value="XM_056656443.1"/>
</dbReference>
<dbReference type="OrthoDB" id="1731983at2759"/>